<comment type="catalytic activity">
    <reaction evidence="8">
        <text>(R)-pantoate + NADP(+) = 2-dehydropantoate + NADPH + H(+)</text>
        <dbReference type="Rhea" id="RHEA:16233"/>
        <dbReference type="ChEBI" id="CHEBI:11561"/>
        <dbReference type="ChEBI" id="CHEBI:15378"/>
        <dbReference type="ChEBI" id="CHEBI:15980"/>
        <dbReference type="ChEBI" id="CHEBI:57783"/>
        <dbReference type="ChEBI" id="CHEBI:58349"/>
        <dbReference type="EC" id="1.1.1.169"/>
    </reaction>
    <physiologicalReaction direction="right-to-left" evidence="8">
        <dbReference type="Rhea" id="RHEA:16235"/>
    </physiologicalReaction>
</comment>
<evidence type="ECO:0000256" key="2">
    <source>
        <dbReference type="ARBA" id="ARBA00007870"/>
    </source>
</evidence>
<dbReference type="InterPro" id="IPR036291">
    <property type="entry name" value="NAD(P)-bd_dom_sf"/>
</dbReference>
<evidence type="ECO:0000256" key="8">
    <source>
        <dbReference type="ARBA" id="ARBA00047506"/>
    </source>
</evidence>
<protein>
    <recommendedName>
        <fullName evidence="3 10">2-dehydropantoate 2-reductase</fullName>
        <ecNumber evidence="3 10">1.1.1.169</ecNumber>
    </recommendedName>
    <alternativeName>
        <fullName evidence="7 10">Ketopantoate reductase</fullName>
    </alternativeName>
</protein>
<dbReference type="GeneID" id="41713205"/>
<dbReference type="InterPro" id="IPR050838">
    <property type="entry name" value="Ketopantoate_reductase"/>
</dbReference>
<accession>A0A5C0XQK7</accession>
<dbReference type="OrthoDB" id="201845at2157"/>
<feature type="domain" description="Ketopantoate reductase C-terminal" evidence="12">
    <location>
        <begin position="171"/>
        <end position="294"/>
    </location>
</feature>
<reference evidence="13 14" key="1">
    <citation type="submission" date="2017-08" db="EMBL/GenBank/DDBJ databases">
        <title>Resequencing and Reannotation of the genome of Pyrococcus furiosus type strain DSM3638.</title>
        <authorList>
            <person name="Reichelt R.M."/>
            <person name="Bunk B."/>
        </authorList>
    </citation>
    <scope>NUCLEOTIDE SEQUENCE [LARGE SCALE GENOMIC DNA]</scope>
    <source>
        <strain evidence="13 14">DSM 3638</strain>
    </source>
</reference>
<dbReference type="InterPro" id="IPR013752">
    <property type="entry name" value="KPA_reductase"/>
</dbReference>
<evidence type="ECO:0000259" key="11">
    <source>
        <dbReference type="Pfam" id="PF02558"/>
    </source>
</evidence>
<evidence type="ECO:0000256" key="3">
    <source>
        <dbReference type="ARBA" id="ARBA00013014"/>
    </source>
</evidence>
<dbReference type="EMBL" id="CP023154">
    <property type="protein sequence ID" value="QEK79029.1"/>
    <property type="molecule type" value="Genomic_DNA"/>
</dbReference>
<name>A0A5C0XQK7_PYRFU</name>
<dbReference type="Gene3D" id="1.10.1040.10">
    <property type="entry name" value="N-(1-d-carboxylethyl)-l-norvaline Dehydrogenase, domain 2"/>
    <property type="match status" value="1"/>
</dbReference>
<evidence type="ECO:0000256" key="6">
    <source>
        <dbReference type="ARBA" id="ARBA00023002"/>
    </source>
</evidence>
<keyword evidence="5 10" id="KW-0173">Coenzyme A biosynthesis</keyword>
<gene>
    <name evidence="13" type="ORF">PFDSM3638_06990</name>
</gene>
<keyword evidence="4 10" id="KW-0521">NADP</keyword>
<evidence type="ECO:0000256" key="10">
    <source>
        <dbReference type="RuleBase" id="RU362068"/>
    </source>
</evidence>
<dbReference type="GO" id="GO:0015940">
    <property type="term" value="P:pantothenate biosynthetic process"/>
    <property type="evidence" value="ECO:0007669"/>
    <property type="project" value="InterPro"/>
</dbReference>
<evidence type="ECO:0000256" key="4">
    <source>
        <dbReference type="ARBA" id="ARBA00022857"/>
    </source>
</evidence>
<organism evidence="13 14">
    <name type="scientific">Pyrococcus furiosus (strain ATCC 43587 / DSM 3638 / JCM 8422 / Vc1)</name>
    <dbReference type="NCBI Taxonomy" id="186497"/>
    <lineage>
        <taxon>Archaea</taxon>
        <taxon>Methanobacteriati</taxon>
        <taxon>Methanobacteriota</taxon>
        <taxon>Thermococci</taxon>
        <taxon>Thermococcales</taxon>
        <taxon>Thermococcaceae</taxon>
        <taxon>Pyrococcus</taxon>
    </lineage>
</organism>
<sequence>MKIYVLGAGAIGSLFGGLLFAAGEDVVLIGRKPHVDAINKRGLRITGIIEEVIKVPATISPPEEKPDLIILATKSYSTVEALRASKAIVEDTWILSIQNGIGNEDEIRKFGGKPIGGITTNGAILVSSGVVKWTGKGITVVGLYPKGRHTFVDKISEIFNRAGLETIVSENIEGWIWAKAIVNSAINPIGTLLRVKNGAILDNEELLSVAVEVVKEGCKVATQNGVKLEVHPIDLLFQTLKKTRENYNSMLQDILKGRKTEIDYINGKIVEYAKSVGLEAPLNFLLWGLIKGMEKLHGGVENVWGKRE</sequence>
<comment type="function">
    <text evidence="10">Catalyzes the NADPH-dependent reduction of ketopantoate into pantoic acid.</text>
</comment>
<evidence type="ECO:0000259" key="12">
    <source>
        <dbReference type="Pfam" id="PF08546"/>
    </source>
</evidence>
<evidence type="ECO:0000256" key="7">
    <source>
        <dbReference type="ARBA" id="ARBA00032024"/>
    </source>
</evidence>
<dbReference type="InterPro" id="IPR013332">
    <property type="entry name" value="KPR_N"/>
</dbReference>
<comment type="pathway">
    <text evidence="1 10">Cofactor biosynthesis; coenzyme A biosynthesis.</text>
</comment>
<dbReference type="InterPro" id="IPR003710">
    <property type="entry name" value="ApbA"/>
</dbReference>
<dbReference type="PANTHER" id="PTHR43765:SF2">
    <property type="entry name" value="2-DEHYDROPANTOATE 2-REDUCTASE"/>
    <property type="match status" value="1"/>
</dbReference>
<dbReference type="Proteomes" id="UP000324354">
    <property type="component" value="Chromosome"/>
</dbReference>
<dbReference type="SUPFAM" id="SSF48179">
    <property type="entry name" value="6-phosphogluconate dehydrogenase C-terminal domain-like"/>
    <property type="match status" value="1"/>
</dbReference>
<dbReference type="GeneID" id="13300699"/>
<dbReference type="Gene3D" id="3.40.50.720">
    <property type="entry name" value="NAD(P)-binding Rossmann-like Domain"/>
    <property type="match status" value="1"/>
</dbReference>
<dbReference type="NCBIfam" id="TIGR00745">
    <property type="entry name" value="apbA_panE"/>
    <property type="match status" value="1"/>
</dbReference>
<dbReference type="UniPathway" id="UPA00241"/>
<dbReference type="GO" id="GO:0050661">
    <property type="term" value="F:NADP binding"/>
    <property type="evidence" value="ECO:0007669"/>
    <property type="project" value="TreeGrafter"/>
</dbReference>
<comment type="similarity">
    <text evidence="2 10">Belongs to the ketopantoate reductase family.</text>
</comment>
<dbReference type="PANTHER" id="PTHR43765">
    <property type="entry name" value="2-DEHYDROPANTOATE 2-REDUCTASE-RELATED"/>
    <property type="match status" value="1"/>
</dbReference>
<dbReference type="RefSeq" id="WP_011012543.1">
    <property type="nucleotide sequence ID" value="NC_003413.1"/>
</dbReference>
<evidence type="ECO:0000313" key="13">
    <source>
        <dbReference type="EMBL" id="QEK79029.1"/>
    </source>
</evidence>
<dbReference type="GO" id="GO:0015937">
    <property type="term" value="P:coenzyme A biosynthetic process"/>
    <property type="evidence" value="ECO:0007669"/>
    <property type="project" value="UniProtKB-UniPathway"/>
</dbReference>
<dbReference type="InterPro" id="IPR013328">
    <property type="entry name" value="6PGD_dom2"/>
</dbReference>
<dbReference type="Pfam" id="PF08546">
    <property type="entry name" value="ApbA_C"/>
    <property type="match status" value="1"/>
</dbReference>
<evidence type="ECO:0000256" key="1">
    <source>
        <dbReference type="ARBA" id="ARBA00004724"/>
    </source>
</evidence>
<evidence type="ECO:0000256" key="5">
    <source>
        <dbReference type="ARBA" id="ARBA00022993"/>
    </source>
</evidence>
<keyword evidence="6 10" id="KW-0560">Oxidoreductase</keyword>
<proteinExistence type="inferred from homology"/>
<evidence type="ECO:0000313" key="14">
    <source>
        <dbReference type="Proteomes" id="UP000324354"/>
    </source>
</evidence>
<dbReference type="GO" id="GO:0008677">
    <property type="term" value="F:2-dehydropantoate 2-reductase activity"/>
    <property type="evidence" value="ECO:0007669"/>
    <property type="project" value="UniProtKB-EC"/>
</dbReference>
<dbReference type="SUPFAM" id="SSF51735">
    <property type="entry name" value="NAD(P)-binding Rossmann-fold domains"/>
    <property type="match status" value="1"/>
</dbReference>
<comment type="catalytic activity">
    <reaction evidence="9">
        <text>(R)-pantoate + NAD(+) = 2-dehydropantoate + NADH + H(+)</text>
        <dbReference type="Rhea" id="RHEA:61292"/>
        <dbReference type="ChEBI" id="CHEBI:11561"/>
        <dbReference type="ChEBI" id="CHEBI:15378"/>
        <dbReference type="ChEBI" id="CHEBI:15980"/>
        <dbReference type="ChEBI" id="CHEBI:57540"/>
        <dbReference type="ChEBI" id="CHEBI:57945"/>
    </reaction>
    <physiologicalReaction direction="right-to-left" evidence="9">
        <dbReference type="Rhea" id="RHEA:61294"/>
    </physiologicalReaction>
</comment>
<dbReference type="GO" id="GO:0005737">
    <property type="term" value="C:cytoplasm"/>
    <property type="evidence" value="ECO:0007669"/>
    <property type="project" value="TreeGrafter"/>
</dbReference>
<dbReference type="EC" id="1.1.1.169" evidence="3 10"/>
<dbReference type="AlphaFoldDB" id="A0A5C0XQK7"/>
<evidence type="ECO:0000256" key="9">
    <source>
        <dbReference type="ARBA" id="ARBA00048196"/>
    </source>
</evidence>
<dbReference type="Pfam" id="PF02558">
    <property type="entry name" value="ApbA"/>
    <property type="match status" value="1"/>
</dbReference>
<dbReference type="NCBIfam" id="NF005092">
    <property type="entry name" value="PRK06522.2-3"/>
    <property type="match status" value="1"/>
</dbReference>
<feature type="domain" description="Ketopantoate reductase N-terminal" evidence="11">
    <location>
        <begin position="3"/>
        <end position="145"/>
    </location>
</feature>
<dbReference type="InterPro" id="IPR008927">
    <property type="entry name" value="6-PGluconate_DH-like_C_sf"/>
</dbReference>